<dbReference type="EMBL" id="CAKMRJ010000001">
    <property type="protein sequence ID" value="CAH1413456.1"/>
    <property type="molecule type" value="Genomic_DNA"/>
</dbReference>
<organism evidence="1 2">
    <name type="scientific">Lactuca virosa</name>
    <dbReference type="NCBI Taxonomy" id="75947"/>
    <lineage>
        <taxon>Eukaryota</taxon>
        <taxon>Viridiplantae</taxon>
        <taxon>Streptophyta</taxon>
        <taxon>Embryophyta</taxon>
        <taxon>Tracheophyta</taxon>
        <taxon>Spermatophyta</taxon>
        <taxon>Magnoliopsida</taxon>
        <taxon>eudicotyledons</taxon>
        <taxon>Gunneridae</taxon>
        <taxon>Pentapetalae</taxon>
        <taxon>asterids</taxon>
        <taxon>campanulids</taxon>
        <taxon>Asterales</taxon>
        <taxon>Asteraceae</taxon>
        <taxon>Cichorioideae</taxon>
        <taxon>Cichorieae</taxon>
        <taxon>Lactucinae</taxon>
        <taxon>Lactuca</taxon>
    </lineage>
</organism>
<accession>A0AAU9LJE4</accession>
<dbReference type="Proteomes" id="UP001157418">
    <property type="component" value="Unassembled WGS sequence"/>
</dbReference>
<evidence type="ECO:0000313" key="1">
    <source>
        <dbReference type="EMBL" id="CAH1413456.1"/>
    </source>
</evidence>
<protein>
    <submittedName>
        <fullName evidence="1">Uncharacterized protein</fullName>
    </submittedName>
</protein>
<sequence length="161" mass="18786">MINYSEHHLQRGLLDSSKENWDIPAPPNGTKFHLWPSAIYPVKSSIDIEEMAYAFFQGKRTNNYEFMFSEAEFPRINQGDIRSLIIWLKLKESTNEAYADALQRLRQYILYMVIHFIVDWEIGQLGEKIVHEPDLDLNVENESPGNILKTPHRGVVFFSKS</sequence>
<name>A0AAU9LJE4_9ASTR</name>
<comment type="caution">
    <text evidence="1">The sequence shown here is derived from an EMBL/GenBank/DDBJ whole genome shotgun (WGS) entry which is preliminary data.</text>
</comment>
<dbReference type="AlphaFoldDB" id="A0AAU9LJE4"/>
<reference evidence="1 2" key="1">
    <citation type="submission" date="2022-01" db="EMBL/GenBank/DDBJ databases">
        <authorList>
            <person name="Xiong W."/>
            <person name="Schranz E."/>
        </authorList>
    </citation>
    <scope>NUCLEOTIDE SEQUENCE [LARGE SCALE GENOMIC DNA]</scope>
</reference>
<proteinExistence type="predicted"/>
<gene>
    <name evidence="1" type="ORF">LVIROSA_LOCUS1417</name>
</gene>
<keyword evidence="2" id="KW-1185">Reference proteome</keyword>
<evidence type="ECO:0000313" key="2">
    <source>
        <dbReference type="Proteomes" id="UP001157418"/>
    </source>
</evidence>